<dbReference type="AlphaFoldDB" id="A0A9N9HFU9"/>
<gene>
    <name evidence="1" type="ORF">ALEPTO_LOCUS11033</name>
</gene>
<dbReference type="OrthoDB" id="10418637at2759"/>
<proteinExistence type="predicted"/>
<accession>A0A9N9HFU9</accession>
<dbReference type="EMBL" id="CAJVPS010015381">
    <property type="protein sequence ID" value="CAG8686526.1"/>
    <property type="molecule type" value="Genomic_DNA"/>
</dbReference>
<comment type="caution">
    <text evidence="1">The sequence shown here is derived from an EMBL/GenBank/DDBJ whole genome shotgun (WGS) entry which is preliminary data.</text>
</comment>
<name>A0A9N9HFU9_9GLOM</name>
<protein>
    <submittedName>
        <fullName evidence="1">1552_t:CDS:1</fullName>
    </submittedName>
</protein>
<dbReference type="Proteomes" id="UP000789508">
    <property type="component" value="Unassembled WGS sequence"/>
</dbReference>
<keyword evidence="2" id="KW-1185">Reference proteome</keyword>
<reference evidence="1" key="1">
    <citation type="submission" date="2021-06" db="EMBL/GenBank/DDBJ databases">
        <authorList>
            <person name="Kallberg Y."/>
            <person name="Tangrot J."/>
            <person name="Rosling A."/>
        </authorList>
    </citation>
    <scope>NUCLEOTIDE SEQUENCE</scope>
    <source>
        <strain evidence="1">FL130A</strain>
    </source>
</reference>
<organism evidence="1 2">
    <name type="scientific">Ambispora leptoticha</name>
    <dbReference type="NCBI Taxonomy" id="144679"/>
    <lineage>
        <taxon>Eukaryota</taxon>
        <taxon>Fungi</taxon>
        <taxon>Fungi incertae sedis</taxon>
        <taxon>Mucoromycota</taxon>
        <taxon>Glomeromycotina</taxon>
        <taxon>Glomeromycetes</taxon>
        <taxon>Archaeosporales</taxon>
        <taxon>Ambisporaceae</taxon>
        <taxon>Ambispora</taxon>
    </lineage>
</organism>
<evidence type="ECO:0000313" key="2">
    <source>
        <dbReference type="Proteomes" id="UP000789508"/>
    </source>
</evidence>
<sequence>MAFKNSKILTNKNDMLMTAQFSSCLDSNFSKTDTDTLFSNTKNDFLTDDLTRAQILLEYLNIGERNNKKVSENESLIDPNTLHFENFDGVYYEEESVSTEHLTHQQQYYETNFACRDYYSDSISTIDDESLHTIEDESITSRPFNQQLSKELNNAFITSNNKEINNNNNDSYHSYVPIDEWKKSFQYDTEELISNFEMNSHKRHRISMIMHYERQMRQMEQEIEDRLIEQEVLEWVDGIEP</sequence>
<evidence type="ECO:0000313" key="1">
    <source>
        <dbReference type="EMBL" id="CAG8686526.1"/>
    </source>
</evidence>